<organism evidence="1 2">
    <name type="scientific">Paucidesulfovibrio gracilis DSM 16080</name>
    <dbReference type="NCBI Taxonomy" id="1121449"/>
    <lineage>
        <taxon>Bacteria</taxon>
        <taxon>Pseudomonadati</taxon>
        <taxon>Thermodesulfobacteriota</taxon>
        <taxon>Desulfovibrionia</taxon>
        <taxon>Desulfovibrionales</taxon>
        <taxon>Desulfovibrionaceae</taxon>
        <taxon>Paucidesulfovibrio</taxon>
    </lineage>
</organism>
<dbReference type="InterPro" id="IPR029052">
    <property type="entry name" value="Metallo-depent_PP-like"/>
</dbReference>
<protein>
    <submittedName>
        <fullName evidence="1">Uncharacterized protein</fullName>
    </submittedName>
</protein>
<dbReference type="STRING" id="1121449.SAMN02745704_01130"/>
<dbReference type="OrthoDB" id="5452986at2"/>
<accession>A0A1T4WP64</accession>
<dbReference type="SUPFAM" id="SSF56300">
    <property type="entry name" value="Metallo-dependent phosphatases"/>
    <property type="match status" value="1"/>
</dbReference>
<dbReference type="Proteomes" id="UP000190027">
    <property type="component" value="Unassembled WGS sequence"/>
</dbReference>
<dbReference type="EMBL" id="FUYC01000003">
    <property type="protein sequence ID" value="SKA78411.1"/>
    <property type="molecule type" value="Genomic_DNA"/>
</dbReference>
<reference evidence="1 2" key="1">
    <citation type="submission" date="2017-02" db="EMBL/GenBank/DDBJ databases">
        <authorList>
            <person name="Peterson S.W."/>
        </authorList>
    </citation>
    <scope>NUCLEOTIDE SEQUENCE [LARGE SCALE GENOMIC DNA]</scope>
    <source>
        <strain evidence="1 2">DSM 16080</strain>
    </source>
</reference>
<keyword evidence="2" id="KW-1185">Reference proteome</keyword>
<gene>
    <name evidence="1" type="ORF">SAMN02745704_01130</name>
</gene>
<evidence type="ECO:0000313" key="2">
    <source>
        <dbReference type="Proteomes" id="UP000190027"/>
    </source>
</evidence>
<proteinExistence type="predicted"/>
<dbReference type="RefSeq" id="WP_078716696.1">
    <property type="nucleotide sequence ID" value="NZ_FUYC01000003.1"/>
</dbReference>
<sequence length="240" mass="26191">MARRATFFSRVRESLPSKQPFLVLGGGYEFGRQALGSKDYETLKNLQESYALLGYDLGLLTGFELKEFGDNGLEPPTAWRHPGSVSVVPLTANGVNVAVLLLPELPSGTQTPPERLVRQIETVLSKEREQADIIVALSPWGLWVERAYLESGADTPDLLLGSGPGVEVPGVIVAQGKTFWLRPYAKGKTVARIDILQLPSGEEDFTWTENGNIRFETPALTDSYIEDTNILSVLMGAGAE</sequence>
<name>A0A1T4WP64_9BACT</name>
<dbReference type="AlphaFoldDB" id="A0A1T4WP64"/>
<evidence type="ECO:0000313" key="1">
    <source>
        <dbReference type="EMBL" id="SKA78411.1"/>
    </source>
</evidence>